<feature type="compositionally biased region" description="Basic and acidic residues" evidence="1">
    <location>
        <begin position="269"/>
        <end position="279"/>
    </location>
</feature>
<feature type="compositionally biased region" description="Low complexity" evidence="1">
    <location>
        <begin position="189"/>
        <end position="212"/>
    </location>
</feature>
<keyword evidence="2" id="KW-0472">Membrane</keyword>
<keyword evidence="2" id="KW-1133">Transmembrane helix</keyword>
<evidence type="ECO:0000256" key="1">
    <source>
        <dbReference type="SAM" id="MobiDB-lite"/>
    </source>
</evidence>
<feature type="region of interest" description="Disordered" evidence="1">
    <location>
        <begin position="177"/>
        <end position="289"/>
    </location>
</feature>
<dbReference type="AlphaFoldDB" id="A0A9W7LFZ9"/>
<feature type="transmembrane region" description="Helical" evidence="2">
    <location>
        <begin position="341"/>
        <end position="360"/>
    </location>
</feature>
<keyword evidence="4" id="KW-1185">Reference proteome</keyword>
<organism evidence="3 4">
    <name type="scientific">Triparma columacea</name>
    <dbReference type="NCBI Taxonomy" id="722753"/>
    <lineage>
        <taxon>Eukaryota</taxon>
        <taxon>Sar</taxon>
        <taxon>Stramenopiles</taxon>
        <taxon>Ochrophyta</taxon>
        <taxon>Bolidophyceae</taxon>
        <taxon>Parmales</taxon>
        <taxon>Triparmaceae</taxon>
        <taxon>Triparma</taxon>
    </lineage>
</organism>
<name>A0A9W7LFZ9_9STRA</name>
<protein>
    <submittedName>
        <fullName evidence="3">Uncharacterized protein</fullName>
    </submittedName>
</protein>
<feature type="transmembrane region" description="Helical" evidence="2">
    <location>
        <begin position="402"/>
        <end position="423"/>
    </location>
</feature>
<comment type="caution">
    <text evidence="3">The sequence shown here is derived from an EMBL/GenBank/DDBJ whole genome shotgun (WGS) entry which is preliminary data.</text>
</comment>
<reference evidence="4" key="1">
    <citation type="journal article" date="2023" name="Commun. Biol.">
        <title>Genome analysis of Parmales, the sister group of diatoms, reveals the evolutionary specialization of diatoms from phago-mixotrophs to photoautotrophs.</title>
        <authorList>
            <person name="Ban H."/>
            <person name="Sato S."/>
            <person name="Yoshikawa S."/>
            <person name="Yamada K."/>
            <person name="Nakamura Y."/>
            <person name="Ichinomiya M."/>
            <person name="Sato N."/>
            <person name="Blanc-Mathieu R."/>
            <person name="Endo H."/>
            <person name="Kuwata A."/>
            <person name="Ogata H."/>
        </authorList>
    </citation>
    <scope>NUCLEOTIDE SEQUENCE [LARGE SCALE GENOMIC DNA]</scope>
</reference>
<evidence type="ECO:0000256" key="2">
    <source>
        <dbReference type="SAM" id="Phobius"/>
    </source>
</evidence>
<accession>A0A9W7LFZ9</accession>
<feature type="transmembrane region" description="Helical" evidence="2">
    <location>
        <begin position="430"/>
        <end position="448"/>
    </location>
</feature>
<dbReference type="EMBL" id="BRYA01000408">
    <property type="protein sequence ID" value="GMI48566.1"/>
    <property type="molecule type" value="Genomic_DNA"/>
</dbReference>
<feature type="region of interest" description="Disordered" evidence="1">
    <location>
        <begin position="1"/>
        <end position="37"/>
    </location>
</feature>
<gene>
    <name evidence="3" type="ORF">TrCOL_g1489</name>
</gene>
<sequence>MESSSSSSDILPGPRGLLRYSFGREGSNGQTGKLSGVVAPEDQDYSFAASMLENEETSEARFHGAMSDTGFEMSDVQEQTKSELETAIFTTWVKKKYEAEVMALKQHRNPFEMKPLIKGKGKEGKILSALAKDFFATSRNVVSDATERLHDLDSEVSMDDLNLVLGSAVTCFTTKTELPAPQTGDGPGSDDSSSVSGVSATPSSSPEVSEVVPVEKSKREIGSRAGGRTSSSVASSVIESTSSSVAPSEIESTRLPAPASILSNSSESTDSRSDGETRGDLLLSTSQSPFFDDSSPIHLHAATLDEDSSQSEAVGNRAKVSVKELEKQFMETARLHYKARVLWALILTIVGYMGISYMTVNTIIDYFMNVPGGNNEEDMLRQDFDLMLMVRGYSFAHLELQLYFTIRLTMGTLLSWVIAVVLTPNSIHDSVMLFFSLAFLSAMTYFTYEVLILNVFKLIIGCEYITKKRDDGDPPFPLLWYFRDLSDPEKPLTYASELCVPDSFRSIYVLVPVVEVYALQFIRMTLRKHWHLQTCYLYSYILLFVVLQSELKKFDPFESDSLQNEWRGREGDHDDKVLSAIDHLFSANIVTGTFIHMAVMYREMHYNKQAKNKFKDEANAILAIDKIRRSQMLMYMQLQHEVQNAMIAIEGTVAGMLSAMLGNEVVSPDEGAGNAGETREDEVVTEMKNVLSNVIFIKRSIHHHDMIRQINDRNYITRSVWESMDDIISMLTEGEKNVCIKYRRGIERINGKIQPTDFCLDADALCFIMADAIRNAKKYGPQDQEVTICFDYDGDYLTVDCQNKVNPLKYKPLTHQRIKQIFAREADQALKGFVSSNLGLPAAYDAARFLPNITLNFYDNHLDPRYGVDPNFNIIVHFEVKCKCKSRRSEVYALHLPAHIVGFAIDDSLVARRTSALLLEKVLKLDKVTLLGETKEEVLSAIPKILGVEEGYETAGIVLLDQNIDFSDGARILGTNIAKILHDEGYNGLVVILTANASRSDVALYMKVPGVDCVCGKHMTTTQKRNVIMKAWHRKRNHRRPRKSWVPAMHATELY</sequence>
<feature type="compositionally biased region" description="Low complexity" evidence="1">
    <location>
        <begin position="226"/>
        <end position="250"/>
    </location>
</feature>
<proteinExistence type="predicted"/>
<keyword evidence="2" id="KW-0812">Transmembrane</keyword>
<evidence type="ECO:0000313" key="4">
    <source>
        <dbReference type="Proteomes" id="UP001165065"/>
    </source>
</evidence>
<feature type="compositionally biased region" description="Basic and acidic residues" evidence="1">
    <location>
        <begin position="213"/>
        <end position="222"/>
    </location>
</feature>
<dbReference type="OrthoDB" id="10423592at2759"/>
<evidence type="ECO:0000313" key="3">
    <source>
        <dbReference type="EMBL" id="GMI48566.1"/>
    </source>
</evidence>
<dbReference type="Proteomes" id="UP001165065">
    <property type="component" value="Unassembled WGS sequence"/>
</dbReference>